<feature type="non-terminal residue" evidence="1">
    <location>
        <position position="1"/>
    </location>
</feature>
<gene>
    <name evidence="1" type="ORF">LARSCL_LOCUS8104</name>
</gene>
<accession>A0AAV1ZUG2</accession>
<sequence length="84" mass="9425">TLRSPLTLLTNLRLGRFSLLSPSPGSGRTTACLRGIRPLELYTSWRSIWGIRPPEIDTILRRSADLSSQISAWEDSLSDWTPLT</sequence>
<dbReference type="AlphaFoldDB" id="A0AAV1ZUG2"/>
<comment type="caution">
    <text evidence="1">The sequence shown here is derived from an EMBL/GenBank/DDBJ whole genome shotgun (WGS) entry which is preliminary data.</text>
</comment>
<evidence type="ECO:0000313" key="1">
    <source>
        <dbReference type="EMBL" id="CAL1275499.1"/>
    </source>
</evidence>
<evidence type="ECO:0000313" key="2">
    <source>
        <dbReference type="Proteomes" id="UP001497382"/>
    </source>
</evidence>
<name>A0AAV1ZUG2_9ARAC</name>
<dbReference type="EMBL" id="CAXIEN010000085">
    <property type="protein sequence ID" value="CAL1275499.1"/>
    <property type="molecule type" value="Genomic_DNA"/>
</dbReference>
<dbReference type="Proteomes" id="UP001497382">
    <property type="component" value="Unassembled WGS sequence"/>
</dbReference>
<keyword evidence="2" id="KW-1185">Reference proteome</keyword>
<reference evidence="1 2" key="1">
    <citation type="submission" date="2024-04" db="EMBL/GenBank/DDBJ databases">
        <authorList>
            <person name="Rising A."/>
            <person name="Reimegard J."/>
            <person name="Sonavane S."/>
            <person name="Akerstrom W."/>
            <person name="Nylinder S."/>
            <person name="Hedman E."/>
            <person name="Kallberg Y."/>
        </authorList>
    </citation>
    <scope>NUCLEOTIDE SEQUENCE [LARGE SCALE GENOMIC DNA]</scope>
</reference>
<organism evidence="1 2">
    <name type="scientific">Larinioides sclopetarius</name>
    <dbReference type="NCBI Taxonomy" id="280406"/>
    <lineage>
        <taxon>Eukaryota</taxon>
        <taxon>Metazoa</taxon>
        <taxon>Ecdysozoa</taxon>
        <taxon>Arthropoda</taxon>
        <taxon>Chelicerata</taxon>
        <taxon>Arachnida</taxon>
        <taxon>Araneae</taxon>
        <taxon>Araneomorphae</taxon>
        <taxon>Entelegynae</taxon>
        <taxon>Araneoidea</taxon>
        <taxon>Araneidae</taxon>
        <taxon>Larinioides</taxon>
    </lineage>
</organism>
<feature type="non-terminal residue" evidence="1">
    <location>
        <position position="84"/>
    </location>
</feature>
<proteinExistence type="predicted"/>
<protein>
    <submittedName>
        <fullName evidence="1">Uncharacterized protein</fullName>
    </submittedName>
</protein>